<dbReference type="Pfam" id="PF08417">
    <property type="entry name" value="PaO"/>
    <property type="match status" value="1"/>
</dbReference>
<dbReference type="InterPro" id="IPR013626">
    <property type="entry name" value="PaO"/>
</dbReference>
<dbReference type="InterPro" id="IPR017941">
    <property type="entry name" value="Rieske_2Fe-2S"/>
</dbReference>
<dbReference type="GO" id="GO:0009507">
    <property type="term" value="C:chloroplast"/>
    <property type="evidence" value="ECO:0007669"/>
    <property type="project" value="UniProtKB-SubCell"/>
</dbReference>
<dbReference type="InterPro" id="IPR036922">
    <property type="entry name" value="Rieske_2Fe-2S_sf"/>
</dbReference>
<evidence type="ECO:0000256" key="6">
    <source>
        <dbReference type="ARBA" id="ARBA00022714"/>
    </source>
</evidence>
<evidence type="ECO:0000256" key="12">
    <source>
        <dbReference type="ARBA" id="ARBA00023014"/>
    </source>
</evidence>
<dbReference type="EMBL" id="MN738826">
    <property type="protein sequence ID" value="QHT38135.1"/>
    <property type="molecule type" value="Genomic_DNA"/>
</dbReference>
<protein>
    <recommendedName>
        <fullName evidence="14">Rieske domain-containing protein</fullName>
    </recommendedName>
</protein>
<keyword evidence="6" id="KW-0001">2Fe-2S</keyword>
<sequence length="426" mass="50243">MIYILFTLFALANGYGWVPLIDIKNFPINKPREIEIMNKKLVIWEKNKQVIVQDNACMHRGGPLSEGYIDPKTKNLRCSYHGWEFDTNGKVLDIPQAINNCKTCKFQQKTYDLKECNHILWINLNSTLNNDFPNHVIKYQNTVSDDVFVVEVPYSMNILLENLFDPAHVPFAHHKLQSTRDLASSVNASVLTMNESALEIYFEDNTLRNSEYRNGTMSFYEPSHYVLNSIYPEVFIKRLHVYCVPITPFKTRIFVQNEYKNEQIQNLSNKVPSWMKHLLTHTFFDSDTMLLYKQEQMLRSKNKLNDCMKTYTTPTTSDNSIQYYHKWKKIFPKPWSKFIENSANETNILSREQVFDRYHDHTKQCISCSRTLNNIKAIQNILPSLLLVHSIHNNNIVETILAIFIYSFCENFKTFFMYRDYKHIDV</sequence>
<dbReference type="AlphaFoldDB" id="A0A6C0FGK3"/>
<dbReference type="PROSITE" id="PS51296">
    <property type="entry name" value="RIESKE"/>
    <property type="match status" value="1"/>
</dbReference>
<evidence type="ECO:0000313" key="15">
    <source>
        <dbReference type="EMBL" id="QHT38135.1"/>
    </source>
</evidence>
<keyword evidence="7" id="KW-0479">Metal-binding</keyword>
<dbReference type="PANTHER" id="PTHR21266:SF32">
    <property type="entry name" value="CHOLESTEROL 7-DESATURASE NVD"/>
    <property type="match status" value="1"/>
</dbReference>
<dbReference type="Gene3D" id="2.102.10.10">
    <property type="entry name" value="Rieske [2Fe-2S] iron-sulphur domain"/>
    <property type="match status" value="1"/>
</dbReference>
<evidence type="ECO:0000256" key="13">
    <source>
        <dbReference type="ARBA" id="ARBA00023136"/>
    </source>
</evidence>
<keyword evidence="3" id="KW-0150">Chloroplast</keyword>
<keyword evidence="9" id="KW-1133">Transmembrane helix</keyword>
<dbReference type="SUPFAM" id="SSF50022">
    <property type="entry name" value="ISP domain"/>
    <property type="match status" value="1"/>
</dbReference>
<evidence type="ECO:0000256" key="11">
    <source>
        <dbReference type="ARBA" id="ARBA00023004"/>
    </source>
</evidence>
<comment type="subcellular location">
    <subcellularLocation>
        <location evidence="2">Membrane</location>
    </subcellularLocation>
    <subcellularLocation>
        <location evidence="1">Plastid</location>
        <location evidence="1">Chloroplast</location>
    </subcellularLocation>
</comment>
<dbReference type="GO" id="GO:0010277">
    <property type="term" value="F:chlorophyllide a oxygenase activity"/>
    <property type="evidence" value="ECO:0007669"/>
    <property type="project" value="InterPro"/>
</dbReference>
<evidence type="ECO:0000256" key="10">
    <source>
        <dbReference type="ARBA" id="ARBA00023002"/>
    </source>
</evidence>
<keyword evidence="4" id="KW-0934">Plastid</keyword>
<dbReference type="GO" id="GO:0016020">
    <property type="term" value="C:membrane"/>
    <property type="evidence" value="ECO:0007669"/>
    <property type="project" value="UniProtKB-SubCell"/>
</dbReference>
<keyword evidence="13" id="KW-0472">Membrane</keyword>
<dbReference type="GO" id="GO:0051537">
    <property type="term" value="F:2 iron, 2 sulfur cluster binding"/>
    <property type="evidence" value="ECO:0007669"/>
    <property type="project" value="UniProtKB-KW"/>
</dbReference>
<dbReference type="Gene3D" id="3.90.380.10">
    <property type="entry name" value="Naphthalene 1,2-dioxygenase Alpha Subunit, Chain A, domain 1"/>
    <property type="match status" value="1"/>
</dbReference>
<dbReference type="Pfam" id="PF00355">
    <property type="entry name" value="Rieske"/>
    <property type="match status" value="1"/>
</dbReference>
<accession>A0A6C0FGK3</accession>
<evidence type="ECO:0000256" key="4">
    <source>
        <dbReference type="ARBA" id="ARBA00022640"/>
    </source>
</evidence>
<evidence type="ECO:0000259" key="14">
    <source>
        <dbReference type="PROSITE" id="PS51296"/>
    </source>
</evidence>
<evidence type="ECO:0000256" key="3">
    <source>
        <dbReference type="ARBA" id="ARBA00022528"/>
    </source>
</evidence>
<evidence type="ECO:0000256" key="7">
    <source>
        <dbReference type="ARBA" id="ARBA00022723"/>
    </source>
</evidence>
<evidence type="ECO:0000256" key="5">
    <source>
        <dbReference type="ARBA" id="ARBA00022692"/>
    </source>
</evidence>
<evidence type="ECO:0000256" key="2">
    <source>
        <dbReference type="ARBA" id="ARBA00004370"/>
    </source>
</evidence>
<keyword evidence="8" id="KW-0809">Transit peptide</keyword>
<reference evidence="15" key="1">
    <citation type="journal article" date="2020" name="Nature">
        <title>Giant virus diversity and host interactions through global metagenomics.</title>
        <authorList>
            <person name="Schulz F."/>
            <person name="Roux S."/>
            <person name="Paez-Espino D."/>
            <person name="Jungbluth S."/>
            <person name="Walsh D.A."/>
            <person name="Denef V.J."/>
            <person name="McMahon K.D."/>
            <person name="Konstantinidis K.T."/>
            <person name="Eloe-Fadrosh E.A."/>
            <person name="Kyrpides N.C."/>
            <person name="Woyke T."/>
        </authorList>
    </citation>
    <scope>NUCLEOTIDE SEQUENCE</scope>
    <source>
        <strain evidence="15">GVMAG-S-ERX556049-19</strain>
    </source>
</reference>
<organism evidence="15">
    <name type="scientific">viral metagenome</name>
    <dbReference type="NCBI Taxonomy" id="1070528"/>
    <lineage>
        <taxon>unclassified sequences</taxon>
        <taxon>metagenomes</taxon>
        <taxon>organismal metagenomes</taxon>
    </lineage>
</organism>
<keyword evidence="12" id="KW-0411">Iron-sulfur</keyword>
<proteinExistence type="predicted"/>
<dbReference type="GO" id="GO:0046872">
    <property type="term" value="F:metal ion binding"/>
    <property type="evidence" value="ECO:0007669"/>
    <property type="project" value="UniProtKB-KW"/>
</dbReference>
<evidence type="ECO:0000256" key="9">
    <source>
        <dbReference type="ARBA" id="ARBA00022989"/>
    </source>
</evidence>
<evidence type="ECO:0000256" key="8">
    <source>
        <dbReference type="ARBA" id="ARBA00022946"/>
    </source>
</evidence>
<feature type="domain" description="Rieske" evidence="14">
    <location>
        <begin position="15"/>
        <end position="122"/>
    </location>
</feature>
<dbReference type="PANTHER" id="PTHR21266">
    <property type="entry name" value="IRON-SULFUR DOMAIN CONTAINING PROTEIN"/>
    <property type="match status" value="1"/>
</dbReference>
<keyword evidence="10" id="KW-0560">Oxidoreductase</keyword>
<name>A0A6C0FGK3_9ZZZZ</name>
<evidence type="ECO:0000256" key="1">
    <source>
        <dbReference type="ARBA" id="ARBA00004229"/>
    </source>
</evidence>
<keyword evidence="5" id="KW-0812">Transmembrane</keyword>
<keyword evidence="11" id="KW-0408">Iron</keyword>
<dbReference type="InterPro" id="IPR050584">
    <property type="entry name" value="Cholesterol_7-desaturase"/>
</dbReference>
<dbReference type="SUPFAM" id="SSF55961">
    <property type="entry name" value="Bet v1-like"/>
    <property type="match status" value="1"/>
</dbReference>